<evidence type="ECO:0000313" key="3">
    <source>
        <dbReference type="Proteomes" id="UP000465221"/>
    </source>
</evidence>
<reference evidence="2 3" key="1">
    <citation type="submission" date="2020-01" db="EMBL/GenBank/DDBJ databases">
        <title>Draft genome sequence of Aspergillus udagawae IFM 46972.</title>
        <authorList>
            <person name="Takahashi H."/>
            <person name="Yaguchi T."/>
        </authorList>
    </citation>
    <scope>NUCLEOTIDE SEQUENCE [LARGE SCALE GENOMIC DNA]</scope>
    <source>
        <strain evidence="2 3">IFM 46972</strain>
    </source>
</reference>
<accession>A0A8H3S6Z2</accession>
<protein>
    <submittedName>
        <fullName evidence="2">Uncharacterized protein</fullName>
    </submittedName>
</protein>
<feature type="region of interest" description="Disordered" evidence="1">
    <location>
        <begin position="157"/>
        <end position="184"/>
    </location>
</feature>
<sequence>MQAIDKELHLTGPVPVNQLRTIPIHGSEAAGASPLWIVVVGETAVLEPSAVDSEEIEKISIVVALDGDEALELPEDRVKMLDTVTVWVIVSWVAVGKDSVIRAYGVSSAAGPSTGRRPMNYRAGLARRTAAIPVWTDGVGCILTLVSLPCVQVVEPGSGGDQGASKMDCGDDEDKPSMHDVVLG</sequence>
<dbReference type="AlphaFoldDB" id="A0A8H3S6Z2"/>
<proteinExistence type="predicted"/>
<organism evidence="2 3">
    <name type="scientific">Aspergillus udagawae</name>
    <dbReference type="NCBI Taxonomy" id="91492"/>
    <lineage>
        <taxon>Eukaryota</taxon>
        <taxon>Fungi</taxon>
        <taxon>Dikarya</taxon>
        <taxon>Ascomycota</taxon>
        <taxon>Pezizomycotina</taxon>
        <taxon>Eurotiomycetes</taxon>
        <taxon>Eurotiomycetidae</taxon>
        <taxon>Eurotiales</taxon>
        <taxon>Aspergillaceae</taxon>
        <taxon>Aspergillus</taxon>
        <taxon>Aspergillus subgen. Fumigati</taxon>
    </lineage>
</organism>
<dbReference type="Proteomes" id="UP000465221">
    <property type="component" value="Unassembled WGS sequence"/>
</dbReference>
<gene>
    <name evidence="2" type="ORF">IFM46972_09503</name>
</gene>
<evidence type="ECO:0000256" key="1">
    <source>
        <dbReference type="SAM" id="MobiDB-lite"/>
    </source>
</evidence>
<evidence type="ECO:0000313" key="2">
    <source>
        <dbReference type="EMBL" id="GFF52297.1"/>
    </source>
</evidence>
<comment type="caution">
    <text evidence="2">The sequence shown here is derived from an EMBL/GenBank/DDBJ whole genome shotgun (WGS) entry which is preliminary data.</text>
</comment>
<dbReference type="EMBL" id="BLKC01000095">
    <property type="protein sequence ID" value="GFF52297.1"/>
    <property type="molecule type" value="Genomic_DNA"/>
</dbReference>
<name>A0A8H3S6Z2_9EURO</name>